<evidence type="ECO:0000313" key="3">
    <source>
        <dbReference type="Proteomes" id="UP000053989"/>
    </source>
</evidence>
<organism evidence="2 3">
    <name type="scientific">Scleroderma citrinum Foug A</name>
    <dbReference type="NCBI Taxonomy" id="1036808"/>
    <lineage>
        <taxon>Eukaryota</taxon>
        <taxon>Fungi</taxon>
        <taxon>Dikarya</taxon>
        <taxon>Basidiomycota</taxon>
        <taxon>Agaricomycotina</taxon>
        <taxon>Agaricomycetes</taxon>
        <taxon>Agaricomycetidae</taxon>
        <taxon>Boletales</taxon>
        <taxon>Sclerodermatineae</taxon>
        <taxon>Sclerodermataceae</taxon>
        <taxon>Scleroderma</taxon>
    </lineage>
</organism>
<accession>A0A0C2ZRM2</accession>
<keyword evidence="3" id="KW-1185">Reference proteome</keyword>
<reference evidence="2 3" key="1">
    <citation type="submission" date="2014-04" db="EMBL/GenBank/DDBJ databases">
        <authorList>
            <consortium name="DOE Joint Genome Institute"/>
            <person name="Kuo A."/>
            <person name="Kohler A."/>
            <person name="Nagy L.G."/>
            <person name="Floudas D."/>
            <person name="Copeland A."/>
            <person name="Barry K.W."/>
            <person name="Cichocki N."/>
            <person name="Veneault-Fourrey C."/>
            <person name="LaButti K."/>
            <person name="Lindquist E.A."/>
            <person name="Lipzen A."/>
            <person name="Lundell T."/>
            <person name="Morin E."/>
            <person name="Murat C."/>
            <person name="Sun H."/>
            <person name="Tunlid A."/>
            <person name="Henrissat B."/>
            <person name="Grigoriev I.V."/>
            <person name="Hibbett D.S."/>
            <person name="Martin F."/>
            <person name="Nordberg H.P."/>
            <person name="Cantor M.N."/>
            <person name="Hua S.X."/>
        </authorList>
    </citation>
    <scope>NUCLEOTIDE SEQUENCE [LARGE SCALE GENOMIC DNA]</scope>
    <source>
        <strain evidence="2 3">Foug A</strain>
    </source>
</reference>
<feature type="domain" description="Dienelactone hydrolase" evidence="1">
    <location>
        <begin position="36"/>
        <end position="249"/>
    </location>
</feature>
<dbReference type="SUPFAM" id="SSF53474">
    <property type="entry name" value="alpha/beta-Hydrolases"/>
    <property type="match status" value="1"/>
</dbReference>
<reference evidence="3" key="2">
    <citation type="submission" date="2015-01" db="EMBL/GenBank/DDBJ databases">
        <title>Evolutionary Origins and Diversification of the Mycorrhizal Mutualists.</title>
        <authorList>
            <consortium name="DOE Joint Genome Institute"/>
            <consortium name="Mycorrhizal Genomics Consortium"/>
            <person name="Kohler A."/>
            <person name="Kuo A."/>
            <person name="Nagy L.G."/>
            <person name="Floudas D."/>
            <person name="Copeland A."/>
            <person name="Barry K.W."/>
            <person name="Cichocki N."/>
            <person name="Veneault-Fourrey C."/>
            <person name="LaButti K."/>
            <person name="Lindquist E.A."/>
            <person name="Lipzen A."/>
            <person name="Lundell T."/>
            <person name="Morin E."/>
            <person name="Murat C."/>
            <person name="Riley R."/>
            <person name="Ohm R."/>
            <person name="Sun H."/>
            <person name="Tunlid A."/>
            <person name="Henrissat B."/>
            <person name="Grigoriev I.V."/>
            <person name="Hibbett D.S."/>
            <person name="Martin F."/>
        </authorList>
    </citation>
    <scope>NUCLEOTIDE SEQUENCE [LARGE SCALE GENOMIC DNA]</scope>
    <source>
        <strain evidence="3">Foug A</strain>
    </source>
</reference>
<dbReference type="InterPro" id="IPR029058">
    <property type="entry name" value="AB_hydrolase_fold"/>
</dbReference>
<dbReference type="Proteomes" id="UP000053989">
    <property type="component" value="Unassembled WGS sequence"/>
</dbReference>
<dbReference type="FunCoup" id="A0A0C2ZRM2">
    <property type="interactions" value="22"/>
</dbReference>
<dbReference type="PANTHER" id="PTHR17630">
    <property type="entry name" value="DIENELACTONE HYDROLASE"/>
    <property type="match status" value="1"/>
</dbReference>
<protein>
    <recommendedName>
        <fullName evidence="1">Dienelactone hydrolase domain-containing protein</fullName>
    </recommendedName>
</protein>
<dbReference type="Pfam" id="PF01738">
    <property type="entry name" value="DLH"/>
    <property type="match status" value="1"/>
</dbReference>
<proteinExistence type="predicted"/>
<dbReference type="GO" id="GO:0016787">
    <property type="term" value="F:hydrolase activity"/>
    <property type="evidence" value="ECO:0007669"/>
    <property type="project" value="InterPro"/>
</dbReference>
<dbReference type="STRING" id="1036808.A0A0C2ZRM2"/>
<evidence type="ECO:0000259" key="1">
    <source>
        <dbReference type="Pfam" id="PF01738"/>
    </source>
</evidence>
<dbReference type="HOGENOM" id="CLU_054590_2_1_1"/>
<dbReference type="AlphaFoldDB" id="A0A0C2ZRM2"/>
<dbReference type="EMBL" id="KN822030">
    <property type="protein sequence ID" value="KIM64168.1"/>
    <property type="molecule type" value="Genomic_DNA"/>
</dbReference>
<dbReference type="OrthoDB" id="1393670at2759"/>
<dbReference type="InterPro" id="IPR002925">
    <property type="entry name" value="Dienelactn_hydro"/>
</dbReference>
<dbReference type="PANTHER" id="PTHR17630:SF44">
    <property type="entry name" value="PROTEIN AIM2"/>
    <property type="match status" value="1"/>
</dbReference>
<evidence type="ECO:0000313" key="2">
    <source>
        <dbReference type="EMBL" id="KIM64168.1"/>
    </source>
</evidence>
<sequence>MAATVGLTDHCFTTVQHTGTPAGQRIEILVGGVPVPTYLAEPAGDAPRRIILFFSDVFGAFYLNNQLVQDYLATQGFTVLGIDYFFGDTYEKHLDEPGFDRPTWRDKSVRQAKEYTPGWVEAVKQRYGTEGVKYFAAGYCFGAPYLFDVAETGLLTAAAVAHPTALTVEAVAKSRVPVLFSCAEIDSAFTPELRRAIEEDLSARKMTYCFQIFSGASHGFATRGDPAVESQRWAKEECARSIVQWFRRFSG</sequence>
<dbReference type="Gene3D" id="3.40.50.1820">
    <property type="entry name" value="alpha/beta hydrolase"/>
    <property type="match status" value="1"/>
</dbReference>
<gene>
    <name evidence="2" type="ORF">SCLCIDRAFT_1213591</name>
</gene>
<dbReference type="InParanoid" id="A0A0C2ZRM2"/>
<name>A0A0C2ZRM2_9AGAM</name>